<evidence type="ECO:0000256" key="7">
    <source>
        <dbReference type="ARBA" id="ARBA00022840"/>
    </source>
</evidence>
<evidence type="ECO:0000256" key="2">
    <source>
        <dbReference type="ARBA" id="ARBA00022515"/>
    </source>
</evidence>
<feature type="domain" description="SF4 helicase" evidence="13">
    <location>
        <begin position="174"/>
        <end position="450"/>
    </location>
</feature>
<dbReference type="PANTHER" id="PTHR30153:SF2">
    <property type="entry name" value="REPLICATIVE DNA HELICASE"/>
    <property type="match status" value="1"/>
</dbReference>
<dbReference type="Pfam" id="PF03796">
    <property type="entry name" value="DnaB_C"/>
    <property type="match status" value="1"/>
</dbReference>
<evidence type="ECO:0000256" key="3">
    <source>
        <dbReference type="ARBA" id="ARBA00022705"/>
    </source>
</evidence>
<dbReference type="NCBIfam" id="TIGR00665">
    <property type="entry name" value="DnaB"/>
    <property type="match status" value="1"/>
</dbReference>
<dbReference type="InterPro" id="IPR016136">
    <property type="entry name" value="DNA_helicase_N/primase_C"/>
</dbReference>
<keyword evidence="5 12" id="KW-0378">Hydrolase</keyword>
<dbReference type="FunFam" id="1.10.860.10:FF:000001">
    <property type="entry name" value="Replicative DNA helicase"/>
    <property type="match status" value="1"/>
</dbReference>
<evidence type="ECO:0000256" key="6">
    <source>
        <dbReference type="ARBA" id="ARBA00022806"/>
    </source>
</evidence>
<keyword evidence="2 12" id="KW-0639">Primosome</keyword>
<evidence type="ECO:0000256" key="9">
    <source>
        <dbReference type="ARBA" id="ARBA00023235"/>
    </source>
</evidence>
<dbReference type="PROSITE" id="PS51199">
    <property type="entry name" value="SF4_HELICASE"/>
    <property type="match status" value="1"/>
</dbReference>
<comment type="caution">
    <text evidence="14">The sequence shown here is derived from an EMBL/GenBank/DDBJ whole genome shotgun (WGS) entry which is preliminary data.</text>
</comment>
<proteinExistence type="inferred from homology"/>
<dbReference type="SUPFAM" id="SSF48024">
    <property type="entry name" value="N-terminal domain of DnaB helicase"/>
    <property type="match status" value="1"/>
</dbReference>
<evidence type="ECO:0000256" key="4">
    <source>
        <dbReference type="ARBA" id="ARBA00022741"/>
    </source>
</evidence>
<dbReference type="PANTHER" id="PTHR30153">
    <property type="entry name" value="REPLICATIVE DNA HELICASE DNAB"/>
    <property type="match status" value="1"/>
</dbReference>
<dbReference type="GO" id="GO:0005524">
    <property type="term" value="F:ATP binding"/>
    <property type="evidence" value="ECO:0007669"/>
    <property type="project" value="UniProtKB-UniRule"/>
</dbReference>
<dbReference type="InterPro" id="IPR003593">
    <property type="entry name" value="AAA+_ATPase"/>
</dbReference>
<keyword evidence="9" id="KW-0413">Isomerase</keyword>
<dbReference type="EC" id="5.6.2.3" evidence="11 12"/>
<dbReference type="GO" id="GO:0006269">
    <property type="term" value="P:DNA replication, synthesis of primer"/>
    <property type="evidence" value="ECO:0007669"/>
    <property type="project" value="UniProtKB-UniRule"/>
</dbReference>
<name>A0A2H0N5S3_9BACT</name>
<dbReference type="GO" id="GO:0005829">
    <property type="term" value="C:cytosol"/>
    <property type="evidence" value="ECO:0007669"/>
    <property type="project" value="TreeGrafter"/>
</dbReference>
<evidence type="ECO:0000256" key="1">
    <source>
        <dbReference type="ARBA" id="ARBA00008428"/>
    </source>
</evidence>
<evidence type="ECO:0000259" key="13">
    <source>
        <dbReference type="PROSITE" id="PS51199"/>
    </source>
</evidence>
<dbReference type="NCBIfam" id="NF004384">
    <property type="entry name" value="PRK05748.1"/>
    <property type="match status" value="1"/>
</dbReference>
<dbReference type="InterPro" id="IPR027417">
    <property type="entry name" value="P-loop_NTPase"/>
</dbReference>
<evidence type="ECO:0000256" key="11">
    <source>
        <dbReference type="NCBIfam" id="TIGR00665"/>
    </source>
</evidence>
<dbReference type="GO" id="GO:1990077">
    <property type="term" value="C:primosome complex"/>
    <property type="evidence" value="ECO:0007669"/>
    <property type="project" value="UniProtKB-UniRule"/>
</dbReference>
<reference evidence="14 15" key="1">
    <citation type="submission" date="2017-09" db="EMBL/GenBank/DDBJ databases">
        <title>Depth-based differentiation of microbial function through sediment-hosted aquifers and enrichment of novel symbionts in the deep terrestrial subsurface.</title>
        <authorList>
            <person name="Probst A.J."/>
            <person name="Ladd B."/>
            <person name="Jarett J.K."/>
            <person name="Geller-Mcgrath D.E."/>
            <person name="Sieber C.M."/>
            <person name="Emerson J.B."/>
            <person name="Anantharaman K."/>
            <person name="Thomas B.C."/>
            <person name="Malmstrom R."/>
            <person name="Stieglmeier M."/>
            <person name="Klingl A."/>
            <person name="Woyke T."/>
            <person name="Ryan C.M."/>
            <person name="Banfield J.F."/>
        </authorList>
    </citation>
    <scope>NUCLEOTIDE SEQUENCE [LARGE SCALE GENOMIC DNA]</scope>
    <source>
        <strain evidence="14">CG11_big_fil_rev_8_21_14_0_20_39_34</strain>
    </source>
</reference>
<dbReference type="CDD" id="cd00984">
    <property type="entry name" value="DnaB_C"/>
    <property type="match status" value="1"/>
</dbReference>
<keyword evidence="4 12" id="KW-0547">Nucleotide-binding</keyword>
<dbReference type="InterPro" id="IPR007692">
    <property type="entry name" value="DNA_helicase_DnaB"/>
</dbReference>
<dbReference type="GO" id="GO:0016887">
    <property type="term" value="F:ATP hydrolysis activity"/>
    <property type="evidence" value="ECO:0007669"/>
    <property type="project" value="RHEA"/>
</dbReference>
<dbReference type="SUPFAM" id="SSF52540">
    <property type="entry name" value="P-loop containing nucleoside triphosphate hydrolases"/>
    <property type="match status" value="1"/>
</dbReference>
<comment type="function">
    <text evidence="12">The main replicative DNA helicase, it participates in initiation and elongation during chromosome replication. Travels ahead of the DNA replisome, separating dsDNA into templates for DNA synthesis. A processive ATP-dependent 5'-3' DNA helicase it has DNA-dependent ATPase activity.</text>
</comment>
<dbReference type="Gene3D" id="3.40.50.300">
    <property type="entry name" value="P-loop containing nucleotide triphosphate hydrolases"/>
    <property type="match status" value="1"/>
</dbReference>
<dbReference type="EMBL" id="PCWN01000007">
    <property type="protein sequence ID" value="PIR04237.1"/>
    <property type="molecule type" value="Genomic_DNA"/>
</dbReference>
<dbReference type="SMART" id="SM00382">
    <property type="entry name" value="AAA"/>
    <property type="match status" value="1"/>
</dbReference>
<dbReference type="GO" id="GO:0003677">
    <property type="term" value="F:DNA binding"/>
    <property type="evidence" value="ECO:0007669"/>
    <property type="project" value="UniProtKB-UniRule"/>
</dbReference>
<evidence type="ECO:0000256" key="5">
    <source>
        <dbReference type="ARBA" id="ARBA00022801"/>
    </source>
</evidence>
<comment type="catalytic activity">
    <reaction evidence="10 12">
        <text>ATP + H2O = ADP + phosphate + H(+)</text>
        <dbReference type="Rhea" id="RHEA:13065"/>
        <dbReference type="ChEBI" id="CHEBI:15377"/>
        <dbReference type="ChEBI" id="CHEBI:15378"/>
        <dbReference type="ChEBI" id="CHEBI:30616"/>
        <dbReference type="ChEBI" id="CHEBI:43474"/>
        <dbReference type="ChEBI" id="CHEBI:456216"/>
        <dbReference type="EC" id="5.6.2.3"/>
    </reaction>
</comment>
<dbReference type="GO" id="GO:0043139">
    <property type="term" value="F:5'-3' DNA helicase activity"/>
    <property type="evidence" value="ECO:0007669"/>
    <property type="project" value="UniProtKB-EC"/>
</dbReference>
<evidence type="ECO:0000313" key="14">
    <source>
        <dbReference type="EMBL" id="PIR04237.1"/>
    </source>
</evidence>
<keyword evidence="7 12" id="KW-0067">ATP-binding</keyword>
<evidence type="ECO:0000313" key="15">
    <source>
        <dbReference type="Proteomes" id="UP000229600"/>
    </source>
</evidence>
<dbReference type="Pfam" id="PF00772">
    <property type="entry name" value="DnaB"/>
    <property type="match status" value="1"/>
</dbReference>
<dbReference type="Gene3D" id="1.10.860.10">
    <property type="entry name" value="DNAb Helicase, Chain A"/>
    <property type="match status" value="1"/>
</dbReference>
<dbReference type="Proteomes" id="UP000229600">
    <property type="component" value="Unassembled WGS sequence"/>
</dbReference>
<gene>
    <name evidence="14" type="primary">dnaB</name>
    <name evidence="14" type="ORF">COV59_03585</name>
</gene>
<sequence>MERLPPQSVDAEMSLLGSILIDKEAMLKIADSIDPTDFYKPSHKMIYESMLELAQKSEPIDVLTLSNRLEEKDTLEKIGGRTYLAKLSNAVPTSTNIEHYANIVRKKAILRKLIVAAGSIDQLGYSEEEDVDQILDEAQQMMYQVTQKHLKQSFTSIRHVLSDAFERIDTLHKDKGKLRGVPTGFKELDNLLAGFQKSDLIILAARPSVGKTSLALDFARHAAVNANVPVGVFSLEMSKEQLVDRLLCAQAGVNLWKMRTGNLSDSPNSQDFPRIGQAMGILSEAPIYIDDTASSNVMQIKTKARRLQIEYGLGLIIVDYLQLMDPPGKRNDNRVQEVSEMSRQLKLIAKELNIPIICLSQLSRAVEQTKPAIPKLSHLRESGSIEQDADVVMFIYRKAADRNYRLEDIPPDERNMGEIHIAKHRNGPTGTVKIFFDADTASYKDIDLRHAGTTPPPLQGSEAIPQM</sequence>
<evidence type="ECO:0000256" key="8">
    <source>
        <dbReference type="ARBA" id="ARBA00023125"/>
    </source>
</evidence>
<protein>
    <recommendedName>
        <fullName evidence="11 12">Replicative DNA helicase</fullName>
        <ecNumber evidence="11 12">5.6.2.3</ecNumber>
    </recommendedName>
</protein>
<keyword evidence="8 12" id="KW-0238">DNA-binding</keyword>
<organism evidence="14 15">
    <name type="scientific">Candidatus Magasanikbacteria bacterium CG11_big_fil_rev_8_21_14_0_20_39_34</name>
    <dbReference type="NCBI Taxonomy" id="1974653"/>
    <lineage>
        <taxon>Bacteria</taxon>
        <taxon>Candidatus Magasanikiibacteriota</taxon>
    </lineage>
</organism>
<evidence type="ECO:0000256" key="12">
    <source>
        <dbReference type="RuleBase" id="RU362085"/>
    </source>
</evidence>
<dbReference type="InterPro" id="IPR036185">
    <property type="entry name" value="DNA_heli_DnaB-like_N_sf"/>
</dbReference>
<dbReference type="AlphaFoldDB" id="A0A2H0N5S3"/>
<evidence type="ECO:0000256" key="10">
    <source>
        <dbReference type="ARBA" id="ARBA00048954"/>
    </source>
</evidence>
<keyword evidence="3 12" id="KW-0235">DNA replication</keyword>
<accession>A0A2H0N5S3</accession>
<keyword evidence="6 12" id="KW-0347">Helicase</keyword>
<dbReference type="InterPro" id="IPR007693">
    <property type="entry name" value="DNA_helicase_DnaB-like_N"/>
</dbReference>
<comment type="similarity">
    <text evidence="1 12">Belongs to the helicase family. DnaB subfamily.</text>
</comment>
<dbReference type="InterPro" id="IPR007694">
    <property type="entry name" value="DNA_helicase_DnaB-like_C"/>
</dbReference>